<dbReference type="InterPro" id="IPR014044">
    <property type="entry name" value="CAP_dom"/>
</dbReference>
<dbReference type="STRING" id="684552.SAMN04489719_1117"/>
<feature type="signal peptide" evidence="1">
    <location>
        <begin position="1"/>
        <end position="28"/>
    </location>
</feature>
<accession>A0A1H1N0I0</accession>
<proteinExistence type="predicted"/>
<evidence type="ECO:0000313" key="4">
    <source>
        <dbReference type="Proteomes" id="UP000199649"/>
    </source>
</evidence>
<dbReference type="Pfam" id="PF04122">
    <property type="entry name" value="CW_binding_2"/>
    <property type="match status" value="1"/>
</dbReference>
<dbReference type="PANTHER" id="PTHR31157">
    <property type="entry name" value="SCP DOMAIN-CONTAINING PROTEIN"/>
    <property type="match status" value="1"/>
</dbReference>
<keyword evidence="4" id="KW-1185">Reference proteome</keyword>
<keyword evidence="1" id="KW-0732">Signal</keyword>
<dbReference type="SUPFAM" id="SSF55797">
    <property type="entry name" value="PR-1-like"/>
    <property type="match status" value="1"/>
</dbReference>
<protein>
    <submittedName>
        <fullName evidence="3">Uncharacterized conserved protein YkwD, contains CAP (CSP/antigen 5/PR1) domain</fullName>
    </submittedName>
</protein>
<dbReference type="PANTHER" id="PTHR31157:SF1">
    <property type="entry name" value="SCP DOMAIN-CONTAINING PROTEIN"/>
    <property type="match status" value="1"/>
</dbReference>
<dbReference type="CDD" id="cd05379">
    <property type="entry name" value="CAP_bacterial"/>
    <property type="match status" value="1"/>
</dbReference>
<feature type="domain" description="SCP" evidence="2">
    <location>
        <begin position="54"/>
        <end position="157"/>
    </location>
</feature>
<sequence length="507" mass="52562">MRSRPLAVLVALAAAVGIVLPIGATASAAPAAAAPLAQGVAVDRDTAGELAAVFDAINAFRATEDLPPLRFMPALHTVAQSWSYELGQTDQFKHRTDFASRYPAGSTRSGEIIAWRSDMRAAELVTQWINSPAHKAHLLGDYTAMGIGVAEVRDYRGSSRTALIGTVNFGKYVGSAQPTTYANVQEWVRAGGRVASPPPAPLQTTFDRIPARDTMQASVELSASSSDATQVSEVYLAPSHVFFEALTAAPAAARNDRALLLVDPAGPSSAVLAELRRLNPATVTAVGTASVLSEASLSAVRSALPAAQVTRVAGRDVAEISANFARQEFPGARSAYMAAERNLSDATSGASSAAVSGVPLVLTPRVNTMPDAVRSYFAQARLSELVIVGGAPTLAKAHQDQVRAASSGTAVQLVRGADRFRTNAATLQTAWSGAQSTVYLASGLRFGHAAIGSAVATGVGPVVLTSIGCVPPAPHSFASAVDPDRVVALGREWTVSDNAAMLGRCAR</sequence>
<organism evidence="3 4">
    <name type="scientific">Agrococcus carbonis</name>
    <dbReference type="NCBI Taxonomy" id="684552"/>
    <lineage>
        <taxon>Bacteria</taxon>
        <taxon>Bacillati</taxon>
        <taxon>Actinomycetota</taxon>
        <taxon>Actinomycetes</taxon>
        <taxon>Micrococcales</taxon>
        <taxon>Microbacteriaceae</taxon>
        <taxon>Agrococcus</taxon>
    </lineage>
</organism>
<dbReference type="InterPro" id="IPR035940">
    <property type="entry name" value="CAP_sf"/>
</dbReference>
<dbReference type="RefSeq" id="WP_092666092.1">
    <property type="nucleotide sequence ID" value="NZ_LT629734.1"/>
</dbReference>
<reference evidence="4" key="1">
    <citation type="submission" date="2016-10" db="EMBL/GenBank/DDBJ databases">
        <authorList>
            <person name="Varghese N."/>
            <person name="Submissions S."/>
        </authorList>
    </citation>
    <scope>NUCLEOTIDE SEQUENCE [LARGE SCALE GENOMIC DNA]</scope>
    <source>
        <strain evidence="4">DSM 22965</strain>
    </source>
</reference>
<dbReference type="AlphaFoldDB" id="A0A1H1N0I0"/>
<feature type="chain" id="PRO_5038478667" evidence="1">
    <location>
        <begin position="29"/>
        <end position="507"/>
    </location>
</feature>
<dbReference type="InterPro" id="IPR007253">
    <property type="entry name" value="Cell_wall-bd_2"/>
</dbReference>
<evidence type="ECO:0000313" key="3">
    <source>
        <dbReference type="EMBL" id="SDR91689.1"/>
    </source>
</evidence>
<evidence type="ECO:0000256" key="1">
    <source>
        <dbReference type="SAM" id="SignalP"/>
    </source>
</evidence>
<evidence type="ECO:0000259" key="2">
    <source>
        <dbReference type="Pfam" id="PF00188"/>
    </source>
</evidence>
<dbReference type="OrthoDB" id="68195at2"/>
<dbReference type="Gene3D" id="3.40.33.10">
    <property type="entry name" value="CAP"/>
    <property type="match status" value="1"/>
</dbReference>
<dbReference type="EMBL" id="LT629734">
    <property type="protein sequence ID" value="SDR91689.1"/>
    <property type="molecule type" value="Genomic_DNA"/>
</dbReference>
<dbReference type="Pfam" id="PF00188">
    <property type="entry name" value="CAP"/>
    <property type="match status" value="1"/>
</dbReference>
<dbReference type="Proteomes" id="UP000199649">
    <property type="component" value="Chromosome I"/>
</dbReference>
<name>A0A1H1N0I0_9MICO</name>
<gene>
    <name evidence="3" type="ORF">SAMN04489719_1117</name>
</gene>